<evidence type="ECO:0000256" key="1">
    <source>
        <dbReference type="SAM" id="MobiDB-lite"/>
    </source>
</evidence>
<evidence type="ECO:0000259" key="3">
    <source>
        <dbReference type="Pfam" id="PF13240"/>
    </source>
</evidence>
<feature type="transmembrane region" description="Helical" evidence="2">
    <location>
        <begin position="151"/>
        <end position="173"/>
    </location>
</feature>
<evidence type="ECO:0000313" key="4">
    <source>
        <dbReference type="EMBL" id="PWT27185.1"/>
    </source>
</evidence>
<dbReference type="Proteomes" id="UP000245488">
    <property type="component" value="Chromosome"/>
</dbReference>
<name>A0A317FZN1_BUTFI</name>
<organism evidence="4 5">
    <name type="scientific">Butyrivibrio fibrisolvens</name>
    <dbReference type="NCBI Taxonomy" id="831"/>
    <lineage>
        <taxon>Bacteria</taxon>
        <taxon>Bacillati</taxon>
        <taxon>Bacillota</taxon>
        <taxon>Clostridia</taxon>
        <taxon>Lachnospirales</taxon>
        <taxon>Lachnospiraceae</taxon>
        <taxon>Butyrivibrio</taxon>
    </lineage>
</organism>
<keyword evidence="5" id="KW-1185">Reference proteome</keyword>
<accession>A0A317FZN1</accession>
<dbReference type="AlphaFoldDB" id="A0A317FZN1"/>
<feature type="transmembrane region" description="Helical" evidence="2">
    <location>
        <begin position="21"/>
        <end position="44"/>
    </location>
</feature>
<protein>
    <recommendedName>
        <fullName evidence="3">Zinc-ribbon domain-containing protein</fullName>
    </recommendedName>
</protein>
<feature type="compositionally biased region" description="Gly residues" evidence="1">
    <location>
        <begin position="198"/>
        <end position="208"/>
    </location>
</feature>
<feature type="transmembrane region" description="Helical" evidence="2">
    <location>
        <begin position="87"/>
        <end position="107"/>
    </location>
</feature>
<sequence length="472" mass="51061">MKKKNAQNPQQFQTAPPKRGMRLSTIIDVFMFITGILLTAMFFLPVYKDTVSYNKDFFKLDNLLGFFPDNAASYFGLAGKFLDDRNVAVTVMIFAFMFVMPILLAVLTFPKLRKLSGLAIIPIIVLVSGQFFFGAGFVIEQKALELAPIGFCYSVLIFQLPALYIIFIIQSIIEAGRLKKELKNAPNMGAPTPAFGQPMGGQQFGPQGGFQPMNDQQFGPQGGFQPMNDQQFGPQGGFQPMNDQQFGPQGGFGQPVNDQQFAPQGGFAQPANDQQFGPQNGFAQPAADQQYGMPQEQFQQAPAFEQPQNNFYSEAPVNEIPAPSYEENANEASSFDNAAEAAQNATENFEEVNETAGVAAEAVDNGSDNAFDNSFENEADNSFGNVSADSSESVSGNTTEFESQAPVAETSNTAPSYAEPAPEATPEPAPFTAPAQEAQEPVKMQPAFCQHCGAKLEQGALFCMQCGAPIKA</sequence>
<feature type="compositionally biased region" description="Polar residues" evidence="1">
    <location>
        <begin position="366"/>
        <end position="402"/>
    </location>
</feature>
<feature type="compositionally biased region" description="Low complexity" evidence="1">
    <location>
        <begin position="209"/>
        <end position="247"/>
    </location>
</feature>
<feature type="domain" description="Zinc-ribbon" evidence="3">
    <location>
        <begin position="448"/>
        <end position="470"/>
    </location>
</feature>
<reference evidence="4 5" key="1">
    <citation type="submission" date="2017-09" db="EMBL/GenBank/DDBJ databases">
        <title>High-quality draft genome sequence of Butyrivibrio fibrisolvens INBov1, isolated from cow rumen.</title>
        <authorList>
            <person name="Rodriguez Hernaez J."/>
            <person name="Rivarola M."/>
            <person name="Paniego N."/>
            <person name="Cravero S."/>
            <person name="Ceron Cucchi M."/>
            <person name="Martinez M.C."/>
        </authorList>
    </citation>
    <scope>NUCLEOTIDE SEQUENCE [LARGE SCALE GENOMIC DNA]</scope>
    <source>
        <strain evidence="4 5">INBov1</strain>
    </source>
</reference>
<evidence type="ECO:0000313" key="5">
    <source>
        <dbReference type="Proteomes" id="UP000245488"/>
    </source>
</evidence>
<dbReference type="RefSeq" id="WP_110072770.1">
    <property type="nucleotide sequence ID" value="NZ_CM009896.1"/>
</dbReference>
<feature type="transmembrane region" description="Helical" evidence="2">
    <location>
        <begin position="119"/>
        <end position="139"/>
    </location>
</feature>
<keyword evidence="2" id="KW-0812">Transmembrane</keyword>
<feature type="compositionally biased region" description="Polar residues" evidence="1">
    <location>
        <begin position="271"/>
        <end position="282"/>
    </location>
</feature>
<comment type="caution">
    <text evidence="4">The sequence shown here is derived from an EMBL/GenBank/DDBJ whole genome shotgun (WGS) entry which is preliminary data.</text>
</comment>
<gene>
    <name evidence="4" type="ORF">CPT75_08760</name>
</gene>
<evidence type="ECO:0000256" key="2">
    <source>
        <dbReference type="SAM" id="Phobius"/>
    </source>
</evidence>
<dbReference type="EMBL" id="NXNG01000001">
    <property type="protein sequence ID" value="PWT27185.1"/>
    <property type="molecule type" value="Genomic_DNA"/>
</dbReference>
<keyword evidence="2" id="KW-0472">Membrane</keyword>
<feature type="region of interest" description="Disordered" evidence="1">
    <location>
        <begin position="365"/>
        <end position="440"/>
    </location>
</feature>
<dbReference type="Pfam" id="PF13240">
    <property type="entry name" value="Zn_Ribbon_1"/>
    <property type="match status" value="1"/>
</dbReference>
<dbReference type="InterPro" id="IPR026870">
    <property type="entry name" value="Zinc_ribbon_dom"/>
</dbReference>
<feature type="region of interest" description="Disordered" evidence="1">
    <location>
        <begin position="189"/>
        <end position="294"/>
    </location>
</feature>
<proteinExistence type="predicted"/>
<keyword evidence="2" id="KW-1133">Transmembrane helix</keyword>